<sequence>MKTQPSLRKYECNAVEEAGPCRPCSQLQDLEVQIIQVEALLERLKRRLPSIKTERNRIHDYLVRTLPPEIMSRIFSFYVFSSGDSVDLESIESPLLLGAVCQAWRKVARGTPGLWSSLKLLIDNSKIDKSLGTRVKVLEEGFACSGSLPLSLSIYSPSKMLFHGPGGDGAAWKTLIRILDRYSERWRVLDIQLPVWYYSIIARGLASGFPNLRHLTLIPDQVDRFHPYSLFGSSSPTNIPAPAVINLARLQLNEINISWMNVVHLELSHMDNNQCLDFLRKATQVTYFSPRNTYASSNHPPEDMTPFTHPQLRVLECIGLTDFPALVRPLLLPSLEEIQYYSPLSLLEFPYADIKRLVLRSFCRLKRLLLHGNLFLREEALMDLLFNVPSVEVLTLDCPLPWNANPAGIFSLLSHCGSSSHFLPNLIQFIHKGSTVNFPWGYLVQLALSHSCEASPKKPSRPLSLVHIQSVLNGSSPQTYVPKEAVIVFLAAQGVRFKIDRTNPNDDIAGVPPEDWLHESMKHHGI</sequence>
<organism evidence="2 3">
    <name type="scientific">Agrocybe chaxingu</name>
    <dbReference type="NCBI Taxonomy" id="84603"/>
    <lineage>
        <taxon>Eukaryota</taxon>
        <taxon>Fungi</taxon>
        <taxon>Dikarya</taxon>
        <taxon>Basidiomycota</taxon>
        <taxon>Agaricomycotina</taxon>
        <taxon>Agaricomycetes</taxon>
        <taxon>Agaricomycetidae</taxon>
        <taxon>Agaricales</taxon>
        <taxon>Agaricineae</taxon>
        <taxon>Strophariaceae</taxon>
        <taxon>Agrocybe</taxon>
    </lineage>
</organism>
<dbReference type="Gene3D" id="3.80.10.10">
    <property type="entry name" value="Ribonuclease Inhibitor"/>
    <property type="match status" value="1"/>
</dbReference>
<dbReference type="OrthoDB" id="2829411at2759"/>
<evidence type="ECO:0000256" key="1">
    <source>
        <dbReference type="SAM" id="Coils"/>
    </source>
</evidence>
<name>A0A9W8MZ62_9AGAR</name>
<dbReference type="AlphaFoldDB" id="A0A9W8MZ62"/>
<dbReference type="InterPro" id="IPR032675">
    <property type="entry name" value="LRR_dom_sf"/>
</dbReference>
<comment type="caution">
    <text evidence="2">The sequence shown here is derived from an EMBL/GenBank/DDBJ whole genome shotgun (WGS) entry which is preliminary data.</text>
</comment>
<dbReference type="EMBL" id="JANKHO010000106">
    <property type="protein sequence ID" value="KAJ3515227.1"/>
    <property type="molecule type" value="Genomic_DNA"/>
</dbReference>
<evidence type="ECO:0000313" key="2">
    <source>
        <dbReference type="EMBL" id="KAJ3515227.1"/>
    </source>
</evidence>
<gene>
    <name evidence="2" type="ORF">NLJ89_g1891</name>
</gene>
<protein>
    <recommendedName>
        <fullName evidence="4">F-box domain-containing protein</fullName>
    </recommendedName>
</protein>
<dbReference type="Gene3D" id="1.20.1280.50">
    <property type="match status" value="1"/>
</dbReference>
<evidence type="ECO:0000313" key="3">
    <source>
        <dbReference type="Proteomes" id="UP001148786"/>
    </source>
</evidence>
<proteinExistence type="predicted"/>
<dbReference type="Proteomes" id="UP001148786">
    <property type="component" value="Unassembled WGS sequence"/>
</dbReference>
<accession>A0A9W8MZ62</accession>
<feature type="coiled-coil region" evidence="1">
    <location>
        <begin position="27"/>
        <end position="54"/>
    </location>
</feature>
<keyword evidence="1" id="KW-0175">Coiled coil</keyword>
<keyword evidence="3" id="KW-1185">Reference proteome</keyword>
<evidence type="ECO:0008006" key="4">
    <source>
        <dbReference type="Google" id="ProtNLM"/>
    </source>
</evidence>
<reference evidence="2" key="1">
    <citation type="submission" date="2022-07" db="EMBL/GenBank/DDBJ databases">
        <title>Genome Sequence of Agrocybe chaxingu.</title>
        <authorList>
            <person name="Buettner E."/>
        </authorList>
    </citation>
    <scope>NUCLEOTIDE SEQUENCE</scope>
    <source>
        <strain evidence="2">MP-N11</strain>
    </source>
</reference>